<dbReference type="EMBL" id="LAZR01000555">
    <property type="protein sequence ID" value="KKN64443.1"/>
    <property type="molecule type" value="Genomic_DNA"/>
</dbReference>
<feature type="non-terminal residue" evidence="1">
    <location>
        <position position="1"/>
    </location>
</feature>
<accession>A0A0F9VF73</accession>
<gene>
    <name evidence="1" type="ORF">LCGC14_0491860</name>
</gene>
<organism evidence="1">
    <name type="scientific">marine sediment metagenome</name>
    <dbReference type="NCBI Taxonomy" id="412755"/>
    <lineage>
        <taxon>unclassified sequences</taxon>
        <taxon>metagenomes</taxon>
        <taxon>ecological metagenomes</taxon>
    </lineage>
</organism>
<reference evidence="1" key="1">
    <citation type="journal article" date="2015" name="Nature">
        <title>Complex archaea that bridge the gap between prokaryotes and eukaryotes.</title>
        <authorList>
            <person name="Spang A."/>
            <person name="Saw J.H."/>
            <person name="Jorgensen S.L."/>
            <person name="Zaremba-Niedzwiedzka K."/>
            <person name="Martijn J."/>
            <person name="Lind A.E."/>
            <person name="van Eijk R."/>
            <person name="Schleper C."/>
            <person name="Guy L."/>
            <person name="Ettema T.J."/>
        </authorList>
    </citation>
    <scope>NUCLEOTIDE SEQUENCE</scope>
</reference>
<name>A0A0F9VF73_9ZZZZ</name>
<comment type="caution">
    <text evidence="1">The sequence shown here is derived from an EMBL/GenBank/DDBJ whole genome shotgun (WGS) entry which is preliminary data.</text>
</comment>
<dbReference type="AlphaFoldDB" id="A0A0F9VF73"/>
<sequence length="55" mass="6547">RWIGENNQVIFRKKSHPKGIERLLIIEKTIKQFENRSLSLFQDRIAEKIKNLLGV</sequence>
<evidence type="ECO:0000313" key="1">
    <source>
        <dbReference type="EMBL" id="KKN64443.1"/>
    </source>
</evidence>
<protein>
    <submittedName>
        <fullName evidence="1">Uncharacterized protein</fullName>
    </submittedName>
</protein>
<proteinExistence type="predicted"/>